<dbReference type="InterPro" id="IPR032675">
    <property type="entry name" value="LRR_dom_sf"/>
</dbReference>
<accession>A0ABR0EKK1</accession>
<gene>
    <name evidence="2" type="ORF">PRZ48_005522</name>
</gene>
<dbReference type="Proteomes" id="UP001305779">
    <property type="component" value="Unassembled WGS sequence"/>
</dbReference>
<evidence type="ECO:0000256" key="1">
    <source>
        <dbReference type="SAM" id="MobiDB-lite"/>
    </source>
</evidence>
<protein>
    <submittedName>
        <fullName evidence="2">Uncharacterized protein</fullName>
    </submittedName>
</protein>
<dbReference type="Gene3D" id="3.80.10.10">
    <property type="entry name" value="Ribonuclease Inhibitor"/>
    <property type="match status" value="1"/>
</dbReference>
<comment type="caution">
    <text evidence="2">The sequence shown here is derived from an EMBL/GenBank/DDBJ whole genome shotgun (WGS) entry which is preliminary data.</text>
</comment>
<sequence length="430" mass="49122">MEHSPGEEQLLRLCNSVNLATLNVEFTWTWEPECRRIMTHLKRVLLSCPNLKSLTLDVSQPRSGCVLYSEAQEYVGCGFEPGDKLPPLEELNLIKYEFGRAPQGTLPGGEIDFWVQAFDWSKLKTLKTGYEEFALKVASQLTALEEVHLLGSWWNSTMPDFLSQVASSLRTISAPTLRQVSLEGLLHHSGTLETLHLHRDEDYGHTWMADCVDIDSLRRLRFDCPCLRELTVDIARSGSWPLLTLDALAAFPKLRVLYIWFELGLQDFDHPLSPMLTFETARYVSGYLQSRNSSLDLVHLHSGSPPSIGFGYPSVEAFWPGNNSTSFVCEMSETCQNSQEHAPTVTCPILEQRERDFRRWEQREKNTRRPISTQIKDRLQKTLKPNTYRRRKAAEAAFTGIGTARRRRNEAAQVAHHGPTPVSRWKGHYY</sequence>
<organism evidence="2 3">
    <name type="scientific">Zasmidium cellare</name>
    <name type="common">Wine cellar mold</name>
    <name type="synonym">Racodium cellare</name>
    <dbReference type="NCBI Taxonomy" id="395010"/>
    <lineage>
        <taxon>Eukaryota</taxon>
        <taxon>Fungi</taxon>
        <taxon>Dikarya</taxon>
        <taxon>Ascomycota</taxon>
        <taxon>Pezizomycotina</taxon>
        <taxon>Dothideomycetes</taxon>
        <taxon>Dothideomycetidae</taxon>
        <taxon>Mycosphaerellales</taxon>
        <taxon>Mycosphaerellaceae</taxon>
        <taxon>Zasmidium</taxon>
    </lineage>
</organism>
<keyword evidence="3" id="KW-1185">Reference proteome</keyword>
<evidence type="ECO:0000313" key="3">
    <source>
        <dbReference type="Proteomes" id="UP001305779"/>
    </source>
</evidence>
<name>A0ABR0EKK1_ZASCE</name>
<reference evidence="2 3" key="1">
    <citation type="journal article" date="2023" name="G3 (Bethesda)">
        <title>A chromosome-level genome assembly of Zasmidium syzygii isolated from banana leaves.</title>
        <authorList>
            <person name="van Westerhoven A.C."/>
            <person name="Mehrabi R."/>
            <person name="Talebi R."/>
            <person name="Steentjes M.B.F."/>
            <person name="Corcolon B."/>
            <person name="Chong P.A."/>
            <person name="Kema G.H.J."/>
            <person name="Seidl M.F."/>
        </authorList>
    </citation>
    <scope>NUCLEOTIDE SEQUENCE [LARGE SCALE GENOMIC DNA]</scope>
    <source>
        <strain evidence="2 3">P124</strain>
    </source>
</reference>
<feature type="region of interest" description="Disordered" evidence="1">
    <location>
        <begin position="406"/>
        <end position="430"/>
    </location>
</feature>
<evidence type="ECO:0000313" key="2">
    <source>
        <dbReference type="EMBL" id="KAK4502099.1"/>
    </source>
</evidence>
<proteinExistence type="predicted"/>
<dbReference type="SUPFAM" id="SSF52047">
    <property type="entry name" value="RNI-like"/>
    <property type="match status" value="1"/>
</dbReference>
<dbReference type="EMBL" id="JAXOVC010000004">
    <property type="protein sequence ID" value="KAK4502099.1"/>
    <property type="molecule type" value="Genomic_DNA"/>
</dbReference>